<feature type="compositionally biased region" description="Pro residues" evidence="2">
    <location>
        <begin position="329"/>
        <end position="338"/>
    </location>
</feature>
<dbReference type="SUPFAM" id="SSF50044">
    <property type="entry name" value="SH3-domain"/>
    <property type="match status" value="1"/>
</dbReference>
<feature type="region of interest" description="Disordered" evidence="2">
    <location>
        <begin position="309"/>
        <end position="362"/>
    </location>
</feature>
<feature type="compositionally biased region" description="Basic and acidic residues" evidence="2">
    <location>
        <begin position="528"/>
        <end position="540"/>
    </location>
</feature>
<feature type="compositionally biased region" description="Basic and acidic residues" evidence="2">
    <location>
        <begin position="7"/>
        <end position="55"/>
    </location>
</feature>
<dbReference type="PROSITE" id="PS50052">
    <property type="entry name" value="GUANYLATE_KINASE_2"/>
    <property type="match status" value="1"/>
</dbReference>
<reference evidence="7" key="1">
    <citation type="submission" date="2025-08" db="UniProtKB">
        <authorList>
            <consortium name="RefSeq"/>
        </authorList>
    </citation>
    <scope>IDENTIFICATION</scope>
    <source>
        <tissue evidence="7">Muscle</tissue>
    </source>
</reference>
<evidence type="ECO:0000256" key="2">
    <source>
        <dbReference type="SAM" id="MobiDB-lite"/>
    </source>
</evidence>
<dbReference type="SUPFAM" id="SSF50156">
    <property type="entry name" value="PDZ domain-like"/>
    <property type="match status" value="3"/>
</dbReference>
<evidence type="ECO:0000259" key="3">
    <source>
        <dbReference type="PROSITE" id="PS50052"/>
    </source>
</evidence>
<name>A0ABM1T0K6_LIMPO</name>
<dbReference type="Proteomes" id="UP000694941">
    <property type="component" value="Unplaced"/>
</dbReference>
<feature type="region of interest" description="Disordered" evidence="2">
    <location>
        <begin position="982"/>
        <end position="1034"/>
    </location>
</feature>
<feature type="domain" description="PDZ" evidence="4">
    <location>
        <begin position="167"/>
        <end position="245"/>
    </location>
</feature>
<dbReference type="PANTHER" id="PTHR13865">
    <property type="entry name" value="TIGHT JUNCTION PROTEIN"/>
    <property type="match status" value="1"/>
</dbReference>
<feature type="region of interest" description="Disordered" evidence="2">
    <location>
        <begin position="1187"/>
        <end position="1214"/>
    </location>
</feature>
<feature type="domain" description="PDZ" evidence="4">
    <location>
        <begin position="67"/>
        <end position="154"/>
    </location>
</feature>
<dbReference type="Gene3D" id="3.40.50.300">
    <property type="entry name" value="P-loop containing nucleotide triphosphate hydrolases"/>
    <property type="match status" value="1"/>
</dbReference>
<evidence type="ECO:0000259" key="5">
    <source>
        <dbReference type="PROSITE" id="PS51145"/>
    </source>
</evidence>
<dbReference type="Gene3D" id="2.30.30.40">
    <property type="entry name" value="SH3 Domains"/>
    <property type="match status" value="1"/>
</dbReference>
<feature type="coiled-coil region" evidence="1">
    <location>
        <begin position="216"/>
        <end position="243"/>
    </location>
</feature>
<dbReference type="CDD" id="cd06728">
    <property type="entry name" value="PDZ2_ZO1-like_ds"/>
    <property type="match status" value="1"/>
</dbReference>
<feature type="region of interest" description="Disordered" evidence="2">
    <location>
        <begin position="1148"/>
        <end position="1172"/>
    </location>
</feature>
<dbReference type="Gene3D" id="2.60.220.30">
    <property type="match status" value="1"/>
</dbReference>
<feature type="region of interest" description="Disordered" evidence="2">
    <location>
        <begin position="885"/>
        <end position="945"/>
    </location>
</feature>
<dbReference type="SMART" id="SM00072">
    <property type="entry name" value="GuKc"/>
    <property type="match status" value="1"/>
</dbReference>
<dbReference type="GeneID" id="106465766"/>
<feature type="compositionally biased region" description="Polar residues" evidence="2">
    <location>
        <begin position="1194"/>
        <end position="1210"/>
    </location>
</feature>
<keyword evidence="1" id="KW-0175">Coiled coil</keyword>
<feature type="region of interest" description="Disordered" evidence="2">
    <location>
        <begin position="1048"/>
        <end position="1076"/>
    </location>
</feature>
<feature type="domain" description="ZU5" evidence="5">
    <location>
        <begin position="1217"/>
        <end position="1355"/>
    </location>
</feature>
<feature type="region of interest" description="Disordered" evidence="2">
    <location>
        <begin position="528"/>
        <end position="548"/>
    </location>
</feature>
<dbReference type="PROSITE" id="PS51145">
    <property type="entry name" value="ZU5"/>
    <property type="match status" value="1"/>
</dbReference>
<dbReference type="SUPFAM" id="SSF52540">
    <property type="entry name" value="P-loop containing nucleoside triphosphate hydrolases"/>
    <property type="match status" value="1"/>
</dbReference>
<dbReference type="Gene3D" id="2.30.42.10">
    <property type="match status" value="3"/>
</dbReference>
<dbReference type="RefSeq" id="XP_022249412.1">
    <property type="nucleotide sequence ID" value="XM_022393704.1"/>
</dbReference>
<dbReference type="InterPro" id="IPR008145">
    <property type="entry name" value="GK/Ca_channel_bsu"/>
</dbReference>
<dbReference type="Pfam" id="PF00595">
    <property type="entry name" value="PDZ"/>
    <property type="match status" value="3"/>
</dbReference>
<dbReference type="SMART" id="SM00218">
    <property type="entry name" value="ZU5"/>
    <property type="match status" value="1"/>
</dbReference>
<feature type="compositionally biased region" description="Polar residues" evidence="2">
    <location>
        <begin position="1005"/>
        <end position="1021"/>
    </location>
</feature>
<dbReference type="InterPro" id="IPR008144">
    <property type="entry name" value="Guanylate_kin-like_dom"/>
</dbReference>
<dbReference type="InterPro" id="IPR036028">
    <property type="entry name" value="SH3-like_dom_sf"/>
</dbReference>
<evidence type="ECO:0000256" key="1">
    <source>
        <dbReference type="SAM" id="Coils"/>
    </source>
</evidence>
<dbReference type="PANTHER" id="PTHR13865:SF28">
    <property type="entry name" value="POLYCHAETOID, ISOFORM O"/>
    <property type="match status" value="1"/>
</dbReference>
<feature type="region of interest" description="Disordered" evidence="2">
    <location>
        <begin position="1"/>
        <end position="55"/>
    </location>
</feature>
<feature type="domain" description="PDZ" evidence="4">
    <location>
        <begin position="374"/>
        <end position="447"/>
    </location>
</feature>
<dbReference type="InterPro" id="IPR027417">
    <property type="entry name" value="P-loop_NTPase"/>
</dbReference>
<evidence type="ECO:0000313" key="7">
    <source>
        <dbReference type="RefSeq" id="XP_022249412.1"/>
    </source>
</evidence>
<feature type="domain" description="Guanylate kinase-like" evidence="3">
    <location>
        <begin position="636"/>
        <end position="737"/>
    </location>
</feature>
<dbReference type="CDD" id="cd06729">
    <property type="entry name" value="PDZ3_ZO1-like_domain"/>
    <property type="match status" value="1"/>
</dbReference>
<accession>A0ABM1T0K6</accession>
<dbReference type="CDD" id="cd06727">
    <property type="entry name" value="PDZ1_ZO1-like"/>
    <property type="match status" value="1"/>
</dbReference>
<keyword evidence="6" id="KW-1185">Reference proteome</keyword>
<protein>
    <submittedName>
        <fullName evidence="7">Tight junction protein ZO-1-like</fullName>
    </submittedName>
</protein>
<proteinExistence type="predicted"/>
<dbReference type="SMART" id="SM00228">
    <property type="entry name" value="PDZ"/>
    <property type="match status" value="3"/>
</dbReference>
<gene>
    <name evidence="7" type="primary">LOC106465766</name>
</gene>
<dbReference type="InterPro" id="IPR001478">
    <property type="entry name" value="PDZ"/>
</dbReference>
<feature type="compositionally biased region" description="Basic and acidic residues" evidence="2">
    <location>
        <begin position="346"/>
        <end position="357"/>
    </location>
</feature>
<dbReference type="Pfam" id="PF00625">
    <property type="entry name" value="Guanylate_kin"/>
    <property type="match status" value="1"/>
</dbReference>
<dbReference type="PROSITE" id="PS50106">
    <property type="entry name" value="PDZ"/>
    <property type="match status" value="3"/>
</dbReference>
<evidence type="ECO:0000259" key="4">
    <source>
        <dbReference type="PROSITE" id="PS50106"/>
    </source>
</evidence>
<dbReference type="InterPro" id="IPR036034">
    <property type="entry name" value="PDZ_sf"/>
</dbReference>
<dbReference type="InterPro" id="IPR000906">
    <property type="entry name" value="ZU5_dom"/>
</dbReference>
<sequence>MTRQRRNSTEEGRSRGRDISRSRSKDRARSYDRGKDRRKSLDRGSRIYEKPHKLRKSGERVTWEHHWVTINRIPGYGFGIAVSGGRDNPHFATRDPSIIISDVLKAGPAEGRLQVNDRVISANGISLENVDYSTAVQILKDCGNMVNLEIMRRVVLPNTKEDTQTLKITLTKNKKKEDFGIVLGCKIYIKELTKRLPAGKDGSLQEGDILVKINNNNTEQLSVKEAKKLIDSAKEKLHLIVKRESNKNETKINNFQAMENKDSSEINFINVSSTKPQWSNQNLYVQPPTPGDFRTFPLRSEYKNTLASDQPLFTGHGHSRSLYTTDVDSPPPRPPPPQMEEIPGNFRKDHHDEELPSRRSKNVLPDPRLISFQKDGSVGIRFTGGNEAGIFVTAVQPDSPASLKGLQPGDKVLKINNKDMKGITREEAIMFLLNTKDRVDLIVQHRKEEYDEVIATKRGDSFYIRTHFCKEDHENKEMSFQIGEIFHVVDSLFNDVVGSWLCYRLDHNNHEIEKGVIPNSSRAEELAQKKQYQSKKDSSSEGRGSFFKRRSARRSKSLSKDYWEEIMFTDGSPRFPAYERVTLKHPGFIRPVVLFGPLADVARTMLFKDHHDKYGFPQLDSVMDEKLKKERSSGIVRISAIKDIMDKGKHAILDISPISVDRLNYAQFYPIVIFLKIECKQMVKDLQIKLAKSSHKNYKKLYENAVQLEKTWSHLFTETITVTSADSWYKKLLETIKKQQQEFIWVGDSKPESNISDDFLLPSRLNYASSPESDLDLTTDYCPEGEMTIYSTSTDLRSVKPFTNPSIETLDVVKNNSGYSSLQQQHQIIALPREQVNYADTGEMVQNLKQSPDQNETDELMYHRTNVDFYGTNEGYRTRLNEDYPAKDILPEPKPPPEIDRNNKPQMNASMGRRTEYRDSPVVSVDRSKMTSQYGRSPERFTLTTSQNVRALHDLHHFTKDTAHPTARHGNIDLSTHQLHSRINSSEENQPPSPPPKPMHFGSRAPTSSRAIPPNNYQNIPWRQDDPLTDGIRNKNYQDNFYYRKYNNPDQSAYKPPQGIYPHYSDSEHSHTPLPPLRFIREKPVSLLSKREEEKTNIEFDSRGGTYTNCNYSNGLQSYTKAGKTRINEPSSIFMNGSYQNIPFDSYKSETKDQYDSSPPPPPPGFLDLSHTENHGSAFELYKKPDSLSHEQDNFPSSEPSRQLSSGSTDSSHRVVATAHGTFNHIGGTLTSEETGVQIVIPPGALPQGSDQEIYFKVCQDTSMLPPLDKDKGEMLLSPLVMCGPHGLKFNIPVELRLPHCASVNPESWSFALKSSETPNSGQPAEWHNVSLDNMDGVSSSCVKENYVSVLVDHF</sequence>
<organism evidence="6 7">
    <name type="scientific">Limulus polyphemus</name>
    <name type="common">Atlantic horseshoe crab</name>
    <dbReference type="NCBI Taxonomy" id="6850"/>
    <lineage>
        <taxon>Eukaryota</taxon>
        <taxon>Metazoa</taxon>
        <taxon>Ecdysozoa</taxon>
        <taxon>Arthropoda</taxon>
        <taxon>Chelicerata</taxon>
        <taxon>Merostomata</taxon>
        <taxon>Xiphosura</taxon>
        <taxon>Limulidae</taxon>
        <taxon>Limulus</taxon>
    </lineage>
</organism>
<dbReference type="Pfam" id="PF00791">
    <property type="entry name" value="ZU5"/>
    <property type="match status" value="1"/>
</dbReference>
<feature type="compositionally biased region" description="Basic and acidic residues" evidence="2">
    <location>
        <begin position="885"/>
        <end position="903"/>
    </location>
</feature>
<evidence type="ECO:0000313" key="6">
    <source>
        <dbReference type="Proteomes" id="UP000694941"/>
    </source>
</evidence>